<proteinExistence type="predicted"/>
<dbReference type="EMBL" id="JAFIRN010000006">
    <property type="protein sequence ID" value="KAG5847818.1"/>
    <property type="molecule type" value="Genomic_DNA"/>
</dbReference>
<gene>
    <name evidence="2" type="ORF">ANANG_G00130230</name>
</gene>
<feature type="compositionally biased region" description="Low complexity" evidence="1">
    <location>
        <begin position="130"/>
        <end position="146"/>
    </location>
</feature>
<protein>
    <submittedName>
        <fullName evidence="2">Uncharacterized protein</fullName>
    </submittedName>
</protein>
<evidence type="ECO:0000256" key="1">
    <source>
        <dbReference type="SAM" id="MobiDB-lite"/>
    </source>
</evidence>
<organism evidence="2 3">
    <name type="scientific">Anguilla anguilla</name>
    <name type="common">European freshwater eel</name>
    <name type="synonym">Muraena anguilla</name>
    <dbReference type="NCBI Taxonomy" id="7936"/>
    <lineage>
        <taxon>Eukaryota</taxon>
        <taxon>Metazoa</taxon>
        <taxon>Chordata</taxon>
        <taxon>Craniata</taxon>
        <taxon>Vertebrata</taxon>
        <taxon>Euteleostomi</taxon>
        <taxon>Actinopterygii</taxon>
        <taxon>Neopterygii</taxon>
        <taxon>Teleostei</taxon>
        <taxon>Anguilliformes</taxon>
        <taxon>Anguillidae</taxon>
        <taxon>Anguilla</taxon>
    </lineage>
</organism>
<feature type="non-terminal residue" evidence="2">
    <location>
        <position position="1"/>
    </location>
</feature>
<feature type="region of interest" description="Disordered" evidence="1">
    <location>
        <begin position="25"/>
        <end position="147"/>
    </location>
</feature>
<feature type="region of interest" description="Disordered" evidence="1">
    <location>
        <begin position="211"/>
        <end position="250"/>
    </location>
</feature>
<sequence>SSYYEGTRRTRREGRLKTLVIEYSSITARNPSVPKESHSFSPSSNLPPQNPDHVAAGEDPGVGGDQRAPTGGGRGEAGQGPGLQQRPDPDKIPDFFIPPKLMCCPAEGEEPEAAPRPALRPSTSEQAIAGRKPSGSPRSPRLLSKLAGDTRSLLKAANRHIIQIESADEAAGGGGRRLRRRARHQHQRRPAGADGHVAAVRAQGPDVLRLRHAGREPAHAPQESLFHSEHTSPITSPNAQRRRGPGRATT</sequence>
<evidence type="ECO:0000313" key="2">
    <source>
        <dbReference type="EMBL" id="KAG5847818.1"/>
    </source>
</evidence>
<feature type="compositionally biased region" description="Basic residues" evidence="1">
    <location>
        <begin position="240"/>
        <end position="250"/>
    </location>
</feature>
<name>A0A9D3MHS2_ANGAN</name>
<comment type="caution">
    <text evidence="2">The sequence shown here is derived from an EMBL/GenBank/DDBJ whole genome shotgun (WGS) entry which is preliminary data.</text>
</comment>
<evidence type="ECO:0000313" key="3">
    <source>
        <dbReference type="Proteomes" id="UP001044222"/>
    </source>
</evidence>
<keyword evidence="3" id="KW-1185">Reference proteome</keyword>
<dbReference type="Proteomes" id="UP001044222">
    <property type="component" value="Chromosome 6"/>
</dbReference>
<feature type="compositionally biased region" description="Basic residues" evidence="1">
    <location>
        <begin position="176"/>
        <end position="189"/>
    </location>
</feature>
<accession>A0A9D3MHS2</accession>
<feature type="compositionally biased region" description="Gly residues" evidence="1">
    <location>
        <begin position="60"/>
        <end position="81"/>
    </location>
</feature>
<feature type="region of interest" description="Disordered" evidence="1">
    <location>
        <begin position="168"/>
        <end position="198"/>
    </location>
</feature>
<reference evidence="2" key="1">
    <citation type="submission" date="2021-01" db="EMBL/GenBank/DDBJ databases">
        <title>A chromosome-scale assembly of European eel, Anguilla anguilla.</title>
        <authorList>
            <person name="Henkel C."/>
            <person name="Jong-Raadsen S.A."/>
            <person name="Dufour S."/>
            <person name="Weltzien F.-A."/>
            <person name="Palstra A.P."/>
            <person name="Pelster B."/>
            <person name="Spaink H.P."/>
            <person name="Van Den Thillart G.E."/>
            <person name="Jansen H."/>
            <person name="Zahm M."/>
            <person name="Klopp C."/>
            <person name="Cedric C."/>
            <person name="Louis A."/>
            <person name="Berthelot C."/>
            <person name="Parey E."/>
            <person name="Roest Crollius H."/>
            <person name="Montfort J."/>
            <person name="Robinson-Rechavi M."/>
            <person name="Bucao C."/>
            <person name="Bouchez O."/>
            <person name="Gislard M."/>
            <person name="Lluch J."/>
            <person name="Milhes M."/>
            <person name="Lampietro C."/>
            <person name="Lopez Roques C."/>
            <person name="Donnadieu C."/>
            <person name="Braasch I."/>
            <person name="Desvignes T."/>
            <person name="Postlethwait J."/>
            <person name="Bobe J."/>
            <person name="Guiguen Y."/>
            <person name="Dirks R."/>
        </authorList>
    </citation>
    <scope>NUCLEOTIDE SEQUENCE</scope>
    <source>
        <strain evidence="2">Tag_6206</strain>
        <tissue evidence="2">Liver</tissue>
    </source>
</reference>
<dbReference type="AlphaFoldDB" id="A0A9D3MHS2"/>